<name>A0ABR2AQ78_9ROSI</name>
<evidence type="ECO:0000259" key="4">
    <source>
        <dbReference type="PROSITE" id="PS50102"/>
    </source>
</evidence>
<feature type="domain" description="RRM" evidence="4">
    <location>
        <begin position="30"/>
        <end position="153"/>
    </location>
</feature>
<dbReference type="Pfam" id="PF00076">
    <property type="entry name" value="RRM_1"/>
    <property type="match status" value="2"/>
</dbReference>
<dbReference type="InterPro" id="IPR035979">
    <property type="entry name" value="RBD_domain_sf"/>
</dbReference>
<dbReference type="Gene3D" id="3.30.70.330">
    <property type="match status" value="2"/>
</dbReference>
<sequence length="268" mass="29133">MAQIQIQHHAAVQLLDVVVPAPGGAQFTPTSLYVWDLDVTITEEQLFQMFGQFARVASVRIFRDSTTGCSLGYGYVNYNNPLMRLGLRKSGTANIFIKNMDKSIDHKALYDTGISRGSGFVAFSTLEEASRALAEMNHKLDVGKPLYVALAQGQEERRAWLQAHFSQMRLLGIPRMPMYPSSAPGLGHPFFYGQAPPAIIPPQVGFGYRQLVPGVRPRGAHAPNFFSYGTPGSNATVSATNAINAAVSKLYAICVVALISAHLSYVLG</sequence>
<dbReference type="PROSITE" id="PS50102">
    <property type="entry name" value="RRM"/>
    <property type="match status" value="1"/>
</dbReference>
<dbReference type="Proteomes" id="UP001472677">
    <property type="component" value="Unassembled WGS sequence"/>
</dbReference>
<keyword evidence="1" id="KW-0677">Repeat</keyword>
<keyword evidence="6" id="KW-1185">Reference proteome</keyword>
<gene>
    <name evidence="5" type="ORF">V6N12_011385</name>
</gene>
<dbReference type="InterPro" id="IPR000504">
    <property type="entry name" value="RRM_dom"/>
</dbReference>
<dbReference type="SUPFAM" id="SSF54928">
    <property type="entry name" value="RNA-binding domain, RBD"/>
    <property type="match status" value="1"/>
</dbReference>
<comment type="caution">
    <text evidence="5">The sequence shown here is derived from an EMBL/GenBank/DDBJ whole genome shotgun (WGS) entry which is preliminary data.</text>
</comment>
<evidence type="ECO:0000256" key="2">
    <source>
        <dbReference type="ARBA" id="ARBA00022884"/>
    </source>
</evidence>
<evidence type="ECO:0000256" key="3">
    <source>
        <dbReference type="PROSITE-ProRule" id="PRU00176"/>
    </source>
</evidence>
<evidence type="ECO:0000313" key="6">
    <source>
        <dbReference type="Proteomes" id="UP001472677"/>
    </source>
</evidence>
<dbReference type="InterPro" id="IPR012677">
    <property type="entry name" value="Nucleotide-bd_a/b_plait_sf"/>
</dbReference>
<protein>
    <recommendedName>
        <fullName evidence="4">RRM domain-containing protein</fullName>
    </recommendedName>
</protein>
<reference evidence="5 6" key="1">
    <citation type="journal article" date="2024" name="G3 (Bethesda)">
        <title>Genome assembly of Hibiscus sabdariffa L. provides insights into metabolisms of medicinal natural products.</title>
        <authorList>
            <person name="Kim T."/>
        </authorList>
    </citation>
    <scope>NUCLEOTIDE SEQUENCE [LARGE SCALE GENOMIC DNA]</scope>
    <source>
        <strain evidence="5">TK-2024</strain>
        <tissue evidence="5">Old leaves</tissue>
    </source>
</reference>
<evidence type="ECO:0000256" key="1">
    <source>
        <dbReference type="ARBA" id="ARBA00022737"/>
    </source>
</evidence>
<organism evidence="5 6">
    <name type="scientific">Hibiscus sabdariffa</name>
    <name type="common">roselle</name>
    <dbReference type="NCBI Taxonomy" id="183260"/>
    <lineage>
        <taxon>Eukaryota</taxon>
        <taxon>Viridiplantae</taxon>
        <taxon>Streptophyta</taxon>
        <taxon>Embryophyta</taxon>
        <taxon>Tracheophyta</taxon>
        <taxon>Spermatophyta</taxon>
        <taxon>Magnoliopsida</taxon>
        <taxon>eudicotyledons</taxon>
        <taxon>Gunneridae</taxon>
        <taxon>Pentapetalae</taxon>
        <taxon>rosids</taxon>
        <taxon>malvids</taxon>
        <taxon>Malvales</taxon>
        <taxon>Malvaceae</taxon>
        <taxon>Malvoideae</taxon>
        <taxon>Hibiscus</taxon>
    </lineage>
</organism>
<dbReference type="SMART" id="SM00360">
    <property type="entry name" value="RRM"/>
    <property type="match status" value="1"/>
</dbReference>
<proteinExistence type="predicted"/>
<dbReference type="PANTHER" id="PTHR24012">
    <property type="entry name" value="RNA BINDING PROTEIN"/>
    <property type="match status" value="1"/>
</dbReference>
<dbReference type="EMBL" id="JBBPBM010000390">
    <property type="protein sequence ID" value="KAK8496038.1"/>
    <property type="molecule type" value="Genomic_DNA"/>
</dbReference>
<keyword evidence="2 3" id="KW-0694">RNA-binding</keyword>
<accession>A0ABR2AQ78</accession>
<evidence type="ECO:0000313" key="5">
    <source>
        <dbReference type="EMBL" id="KAK8496038.1"/>
    </source>
</evidence>